<dbReference type="RefSeq" id="WP_157307694.1">
    <property type="nucleotide sequence ID" value="NZ_WRXN01000008.1"/>
</dbReference>
<evidence type="ECO:0000259" key="4">
    <source>
        <dbReference type="Pfam" id="PF20041"/>
    </source>
</evidence>
<dbReference type="Proteomes" id="UP000461730">
    <property type="component" value="Unassembled WGS sequence"/>
</dbReference>
<feature type="signal peptide" evidence="3">
    <location>
        <begin position="1"/>
        <end position="19"/>
    </location>
</feature>
<evidence type="ECO:0000313" key="6">
    <source>
        <dbReference type="Proteomes" id="UP000461730"/>
    </source>
</evidence>
<feature type="domain" description="DUF6443" evidence="4">
    <location>
        <begin position="51"/>
        <end position="196"/>
    </location>
</feature>
<name>A0A7K1U7B8_9BACT</name>
<dbReference type="InterPro" id="IPR022385">
    <property type="entry name" value="Rhs_assc_core"/>
</dbReference>
<dbReference type="NCBIfam" id="TIGR03696">
    <property type="entry name" value="Rhs_assc_core"/>
    <property type="match status" value="1"/>
</dbReference>
<keyword evidence="1" id="KW-0175">Coiled coil</keyword>
<feature type="chain" id="PRO_5029457499" description="DUF6443 domain-containing protein" evidence="3">
    <location>
        <begin position="20"/>
        <end position="1433"/>
    </location>
</feature>
<gene>
    <name evidence="5" type="ORF">GO493_18390</name>
</gene>
<evidence type="ECO:0000256" key="1">
    <source>
        <dbReference type="SAM" id="Coils"/>
    </source>
</evidence>
<proteinExistence type="predicted"/>
<dbReference type="InterPro" id="IPR045619">
    <property type="entry name" value="DUF6443"/>
</dbReference>
<dbReference type="EMBL" id="WRXN01000008">
    <property type="protein sequence ID" value="MVT10247.1"/>
    <property type="molecule type" value="Genomic_DNA"/>
</dbReference>
<keyword evidence="6" id="KW-1185">Reference proteome</keyword>
<evidence type="ECO:0000256" key="2">
    <source>
        <dbReference type="SAM" id="MobiDB-lite"/>
    </source>
</evidence>
<accession>A0A7K1U7B8</accession>
<keyword evidence="3" id="KW-0732">Signal</keyword>
<evidence type="ECO:0000256" key="3">
    <source>
        <dbReference type="SAM" id="SignalP"/>
    </source>
</evidence>
<feature type="region of interest" description="Disordered" evidence="2">
    <location>
        <begin position="1325"/>
        <end position="1350"/>
    </location>
</feature>
<feature type="coiled-coil region" evidence="1">
    <location>
        <begin position="1389"/>
        <end position="1430"/>
    </location>
</feature>
<protein>
    <recommendedName>
        <fullName evidence="4">DUF6443 domain-containing protein</fullName>
    </recommendedName>
</protein>
<evidence type="ECO:0000313" key="5">
    <source>
        <dbReference type="EMBL" id="MVT10247.1"/>
    </source>
</evidence>
<comment type="caution">
    <text evidence="5">The sequence shown here is derived from an EMBL/GenBank/DDBJ whole genome shotgun (WGS) entry which is preliminary data.</text>
</comment>
<dbReference type="Gene3D" id="2.180.10.10">
    <property type="entry name" value="RHS repeat-associated core"/>
    <property type="match status" value="2"/>
</dbReference>
<reference evidence="5 6" key="1">
    <citation type="submission" date="2019-12" db="EMBL/GenBank/DDBJ databases">
        <title>Chitinophaga sp. strain ysch24 (GDMCC 1.1355), whole genome shotgun sequence.</title>
        <authorList>
            <person name="Zhang X."/>
        </authorList>
    </citation>
    <scope>NUCLEOTIDE SEQUENCE [LARGE SCALE GENOMIC DNA]</scope>
    <source>
        <strain evidence="6">ysch24</strain>
    </source>
</reference>
<sequence>MRKYSILVLLCFFVHYANAQNTPENTPKVNATPVAMPSAYSNTLINYVRTWEPSMPTSDVNVVISESRTLSEVKQATQYLDGLGRPLQTVQKGISPQGRDLVVPLVYDIYGREQYKYLPYVQQSDNNNDGRFKTNPFVAQKSFYQDNNLNPGVAGENVYYSQTEYEASPLNRVLKAYASGNSWALGGGNKPVTNQYLVNTAYDSVRIWKMATQVPTSTDIYAANQLYKNVSTDEAGNQVVEYKDKEGKVIMKKSQLAISPGTAHVGWLCTYYVYDDLGNLVFVIPPKAVQLIAGNWTIGTDVAAELCFSYQYDKRNRMVVKQVPGAGPVHMVYDVRDRLVFTQDVVQRSKSTPEWLVTFYDELNRPVMTAIYRSSSTRETLQQSMDTATSGGTITYNFPAQPDLYVSQYAGESQFIATNSINFSGRFDSGENATFDANIQPGGTSGSTTTIATNPLPGISSTDLTPLTYTYYDKYDYAGKLPFENSDISKPQAGSNPYAEALPGAPSTMTNGLVTGSKVRVLGTDQWLTTSSYYNDKGRTIQVVSENSVGGRDVVTSLYDFNGKVLSSYVSHRNPRSILTPEIKVLATNLYDAAGRLVQVKKKINEEAEQIVSANSYDELGQLKQKRLGITGGNTQLDTVTYTYNIRGWVSGINKAYVNNPGASFNWFGQELSYDQGFTTNQYNGNIAGIKWKAKGDGISRAYGYNYDKVNRLTVADFTQQNSGSTAWTKDKVDFSVSNLLYDANGNINSMTQKGMVGTGITTIDQLSYSYQDKSNKLLTVADPSSTATAKLGDFNKGTNTGNDYSYDVNGNLVSDQNKGISSIVYNHLNLPSQITITGKGVISYQYDAAGNKLKKTVTDNTVTPSKTTTTDYVSGFVYKQDTLEFTGHEEGRIRPVYKSGQPVHYAYDYFEKDHLGNIRVVLGTQTDTSVYAATMETAATEKENALFSNIDATRSALPSGYPADATTNLNAYVSRLNAVNGAKIGPSLVLRVMAGDTIQLGVKAFYKSTGTSTSNTTPDNMLAAIVSAFSGRDVSDGAHAATGSNSPIANNFTSSDYTALKTSDPSQNLSDKPKAYLNFALFDDQFQMVSENSGVRQVQGSPDELQTLSADKAVIRKSGFLYIYTSNESGEDVFFDNLVVVHNSGPLLEETHYYPFGLTMAGISSNALKGLTYPENRRKYNGNELQSKEFGDGAGLEWTDFNARTYDQQIGRFQQIDPWGEVGTQEMLTPYQFAYNNPVRYNDPDGKCPWCIPVVLPTVVEGLAALGAATGITAVIYKAADKLRDLDWSQLGAGSQTTFVPHITIPQSDVRRMQSTLEEARNELNDKAKDLETKSNQLERSRNSLEKNVKEHEQKLEDYKANPDAHDNKGILKDKTPEQRQQIIEGRAKSLEKQIAKNKGELNKAEAQLKQTKQQLQEVKQQIKNIDKRLNN</sequence>
<organism evidence="5 6">
    <name type="scientific">Chitinophaga tropicalis</name>
    <dbReference type="NCBI Taxonomy" id="2683588"/>
    <lineage>
        <taxon>Bacteria</taxon>
        <taxon>Pseudomonadati</taxon>
        <taxon>Bacteroidota</taxon>
        <taxon>Chitinophagia</taxon>
        <taxon>Chitinophagales</taxon>
        <taxon>Chitinophagaceae</taxon>
        <taxon>Chitinophaga</taxon>
    </lineage>
</organism>
<dbReference type="Pfam" id="PF20041">
    <property type="entry name" value="DUF6443"/>
    <property type="match status" value="1"/>
</dbReference>